<feature type="transmembrane region" description="Helical" evidence="15">
    <location>
        <begin position="82"/>
        <end position="108"/>
    </location>
</feature>
<evidence type="ECO:0000256" key="7">
    <source>
        <dbReference type="ARBA" id="ARBA00022737"/>
    </source>
</evidence>
<dbReference type="OrthoDB" id="1421090at2759"/>
<feature type="region of interest" description="Disordered" evidence="14">
    <location>
        <begin position="313"/>
        <end position="372"/>
    </location>
</feature>
<comment type="caution">
    <text evidence="18">The sequence shown here is derived from an EMBL/GenBank/DDBJ whole genome shotgun (WGS) entry which is preliminary data.</text>
</comment>
<dbReference type="GO" id="GO:0045087">
    <property type="term" value="P:innate immune response"/>
    <property type="evidence" value="ECO:0007669"/>
    <property type="project" value="UniProtKB-KW"/>
</dbReference>
<dbReference type="AlphaFoldDB" id="A0A2T7NQD6"/>
<keyword evidence="19" id="KW-1185">Reference proteome</keyword>
<dbReference type="PROSITE" id="PS50026">
    <property type="entry name" value="EGF_3"/>
    <property type="match status" value="1"/>
</dbReference>
<dbReference type="SMART" id="SM00255">
    <property type="entry name" value="TIR"/>
    <property type="match status" value="1"/>
</dbReference>
<evidence type="ECO:0008006" key="20">
    <source>
        <dbReference type="Google" id="ProtNLM"/>
    </source>
</evidence>
<comment type="caution">
    <text evidence="13">Lacks conserved residue(s) required for the propagation of feature annotation.</text>
</comment>
<keyword evidence="11" id="KW-0675">Receptor</keyword>
<evidence type="ECO:0000256" key="10">
    <source>
        <dbReference type="ARBA" id="ARBA00023136"/>
    </source>
</evidence>
<evidence type="ECO:0000256" key="13">
    <source>
        <dbReference type="PROSITE-ProRule" id="PRU00076"/>
    </source>
</evidence>
<evidence type="ECO:0000256" key="11">
    <source>
        <dbReference type="ARBA" id="ARBA00023170"/>
    </source>
</evidence>
<dbReference type="GO" id="GO:0038023">
    <property type="term" value="F:signaling receptor activity"/>
    <property type="evidence" value="ECO:0007669"/>
    <property type="project" value="TreeGrafter"/>
</dbReference>
<dbReference type="InterPro" id="IPR000157">
    <property type="entry name" value="TIR_dom"/>
</dbReference>
<dbReference type="GO" id="GO:0007165">
    <property type="term" value="P:signal transduction"/>
    <property type="evidence" value="ECO:0007669"/>
    <property type="project" value="InterPro"/>
</dbReference>
<evidence type="ECO:0000313" key="18">
    <source>
        <dbReference type="EMBL" id="PVD23385.1"/>
    </source>
</evidence>
<accession>A0A2T7NQD6</accession>
<protein>
    <recommendedName>
        <fullName evidence="20">TIR domain-containing protein</fullName>
    </recommendedName>
</protein>
<dbReference type="CDD" id="cd00054">
    <property type="entry name" value="EGF_CA"/>
    <property type="match status" value="1"/>
</dbReference>
<sequence length="417" mass="47015">MHGTCKESEGKFSCECEKNWVGVRCEKECSLECGEHGYCGHAQNGSIACICNWNYTGTWCNDSWPVLFTDEGSGRTGESLTVWQVAAGCLGVVAVLLVLLVLLAYVTWRWQWLPMRKLVHYFQQYEEDDGKEFDAFVSYKSTARDEKFVLQQLYPRLEKDLDFKLCLHFRDFPPGETIADNIIHAIENSRRTIMVLSPAYVQSEWCRLEYQKAQHEMLKLKHKIIPVVLEDVDHVSFVDKNLKNILDTVTYIKWPGPDDSKRTEKFWKLVELSMPKKKNDYTRSLSSTGSCSSEHPLTSVSAACFNTIVDSMSDSLSPQRSLSLCSSSEGTEVDNDKDETGNEGPKDDSSSDSEGDQSDQPSIDEKLVGAWSRNHVTSDDHIVEIREISEDVVRVTPLKPAKSVHLLTCASASPTSL</sequence>
<dbReference type="GO" id="GO:0005886">
    <property type="term" value="C:plasma membrane"/>
    <property type="evidence" value="ECO:0007669"/>
    <property type="project" value="TreeGrafter"/>
</dbReference>
<evidence type="ECO:0000256" key="5">
    <source>
        <dbReference type="ARBA" id="ARBA00022692"/>
    </source>
</evidence>
<gene>
    <name evidence="18" type="ORF">C0Q70_16653</name>
</gene>
<comment type="subcellular location">
    <subcellularLocation>
        <location evidence="1">Membrane</location>
        <topology evidence="1">Single-pass type I membrane protein</topology>
    </subcellularLocation>
</comment>
<evidence type="ECO:0000256" key="1">
    <source>
        <dbReference type="ARBA" id="ARBA00004479"/>
    </source>
</evidence>
<keyword evidence="5 15" id="KW-0812">Transmembrane</keyword>
<dbReference type="Proteomes" id="UP000245119">
    <property type="component" value="Linkage Group LG10"/>
</dbReference>
<evidence type="ECO:0000256" key="12">
    <source>
        <dbReference type="ARBA" id="ARBA00023180"/>
    </source>
</evidence>
<name>A0A2T7NQD6_POMCA</name>
<keyword evidence="8" id="KW-0391">Immunity</keyword>
<dbReference type="InterPro" id="IPR000742">
    <property type="entry name" value="EGF"/>
</dbReference>
<dbReference type="PRINTS" id="PR01537">
    <property type="entry name" value="INTRLKN1R1F"/>
</dbReference>
<dbReference type="PROSITE" id="PS50104">
    <property type="entry name" value="TIR"/>
    <property type="match status" value="1"/>
</dbReference>
<dbReference type="STRING" id="400727.A0A2T7NQD6"/>
<evidence type="ECO:0000256" key="15">
    <source>
        <dbReference type="SAM" id="Phobius"/>
    </source>
</evidence>
<keyword evidence="13" id="KW-1015">Disulfide bond</keyword>
<reference evidence="18 19" key="1">
    <citation type="submission" date="2018-04" db="EMBL/GenBank/DDBJ databases">
        <title>The genome of golden apple snail Pomacea canaliculata provides insight into stress tolerance and invasive adaptation.</title>
        <authorList>
            <person name="Liu C."/>
            <person name="Liu B."/>
            <person name="Ren Y."/>
            <person name="Zhang Y."/>
            <person name="Wang H."/>
            <person name="Li S."/>
            <person name="Jiang F."/>
            <person name="Yin L."/>
            <person name="Zhang G."/>
            <person name="Qian W."/>
            <person name="Fan W."/>
        </authorList>
    </citation>
    <scope>NUCLEOTIDE SEQUENCE [LARGE SCALE GENOMIC DNA]</scope>
    <source>
        <strain evidence="18">SZHN2017</strain>
        <tissue evidence="18">Muscle</tissue>
    </source>
</reference>
<feature type="domain" description="TIR" evidence="17">
    <location>
        <begin position="131"/>
        <end position="274"/>
    </location>
</feature>
<keyword evidence="3" id="KW-0399">Innate immunity</keyword>
<dbReference type="Gene3D" id="2.10.25.10">
    <property type="entry name" value="Laminin"/>
    <property type="match status" value="1"/>
</dbReference>
<evidence type="ECO:0000256" key="14">
    <source>
        <dbReference type="SAM" id="MobiDB-lite"/>
    </source>
</evidence>
<evidence type="ECO:0000256" key="3">
    <source>
        <dbReference type="ARBA" id="ARBA00022588"/>
    </source>
</evidence>
<dbReference type="Gene3D" id="3.40.50.10140">
    <property type="entry name" value="Toll/interleukin-1 receptor homology (TIR) domain"/>
    <property type="match status" value="1"/>
</dbReference>
<feature type="domain" description="EGF-like" evidence="16">
    <location>
        <begin position="1"/>
        <end position="26"/>
    </location>
</feature>
<dbReference type="EMBL" id="PZQS01000010">
    <property type="protein sequence ID" value="PVD23385.1"/>
    <property type="molecule type" value="Genomic_DNA"/>
</dbReference>
<feature type="disulfide bond" evidence="13">
    <location>
        <begin position="16"/>
        <end position="25"/>
    </location>
</feature>
<dbReference type="PANTHER" id="PTHR24365:SF541">
    <property type="entry name" value="PROTEIN TOLL-RELATED"/>
    <property type="match status" value="1"/>
</dbReference>
<keyword evidence="4" id="KW-0433">Leucine-rich repeat</keyword>
<evidence type="ECO:0000259" key="17">
    <source>
        <dbReference type="PROSITE" id="PS50104"/>
    </source>
</evidence>
<evidence type="ECO:0000313" key="19">
    <source>
        <dbReference type="Proteomes" id="UP000245119"/>
    </source>
</evidence>
<keyword evidence="7" id="KW-0677">Repeat</keyword>
<evidence type="ECO:0000259" key="16">
    <source>
        <dbReference type="PROSITE" id="PS50026"/>
    </source>
</evidence>
<evidence type="ECO:0000256" key="4">
    <source>
        <dbReference type="ARBA" id="ARBA00022614"/>
    </source>
</evidence>
<dbReference type="PROSITE" id="PS00022">
    <property type="entry name" value="EGF_1"/>
    <property type="match status" value="2"/>
</dbReference>
<keyword evidence="6" id="KW-0732">Signal</keyword>
<dbReference type="InterPro" id="IPR035897">
    <property type="entry name" value="Toll_tir_struct_dom_sf"/>
</dbReference>
<proteinExistence type="inferred from homology"/>
<dbReference type="PANTHER" id="PTHR24365">
    <property type="entry name" value="TOLL-LIKE RECEPTOR"/>
    <property type="match status" value="1"/>
</dbReference>
<dbReference type="SUPFAM" id="SSF52200">
    <property type="entry name" value="Toll/Interleukin receptor TIR domain"/>
    <property type="match status" value="1"/>
</dbReference>
<evidence type="ECO:0000256" key="8">
    <source>
        <dbReference type="ARBA" id="ARBA00022859"/>
    </source>
</evidence>
<keyword evidence="12" id="KW-0325">Glycoprotein</keyword>
<evidence type="ECO:0000256" key="9">
    <source>
        <dbReference type="ARBA" id="ARBA00022989"/>
    </source>
</evidence>
<feature type="compositionally biased region" description="Low complexity" evidence="14">
    <location>
        <begin position="315"/>
        <end position="328"/>
    </location>
</feature>
<keyword evidence="13" id="KW-0245">EGF-like domain</keyword>
<keyword evidence="9 15" id="KW-1133">Transmembrane helix</keyword>
<evidence type="ECO:0000256" key="6">
    <source>
        <dbReference type="ARBA" id="ARBA00022729"/>
    </source>
</evidence>
<dbReference type="Pfam" id="PF01582">
    <property type="entry name" value="TIR"/>
    <property type="match status" value="1"/>
</dbReference>
<keyword evidence="10 15" id="KW-0472">Membrane</keyword>
<organism evidence="18 19">
    <name type="scientific">Pomacea canaliculata</name>
    <name type="common">Golden apple snail</name>
    <dbReference type="NCBI Taxonomy" id="400727"/>
    <lineage>
        <taxon>Eukaryota</taxon>
        <taxon>Metazoa</taxon>
        <taxon>Spiralia</taxon>
        <taxon>Lophotrochozoa</taxon>
        <taxon>Mollusca</taxon>
        <taxon>Gastropoda</taxon>
        <taxon>Caenogastropoda</taxon>
        <taxon>Architaenioglossa</taxon>
        <taxon>Ampullarioidea</taxon>
        <taxon>Ampullariidae</taxon>
        <taxon>Pomacea</taxon>
    </lineage>
</organism>
<dbReference type="FunFam" id="3.40.50.10140:FF:000001">
    <property type="entry name" value="Toll-like receptor 2"/>
    <property type="match status" value="1"/>
</dbReference>
<evidence type="ECO:0000256" key="2">
    <source>
        <dbReference type="ARBA" id="ARBA00009634"/>
    </source>
</evidence>
<feature type="compositionally biased region" description="Basic and acidic residues" evidence="14">
    <location>
        <begin position="338"/>
        <end position="349"/>
    </location>
</feature>
<comment type="similarity">
    <text evidence="2">Belongs to the Toll-like receptor family.</text>
</comment>